<comment type="cofactor">
    <cofactor evidence="1">
        <name>Mg(2+)</name>
        <dbReference type="ChEBI" id="CHEBI:18420"/>
    </cofactor>
</comment>
<accession>A0A387B6U3</accession>
<keyword evidence="5 11" id="KW-0808">Transferase</keyword>
<dbReference type="EC" id="2.7.1.180" evidence="2"/>
<dbReference type="Pfam" id="PF02424">
    <property type="entry name" value="ApbE"/>
    <property type="match status" value="1"/>
</dbReference>
<dbReference type="InterPro" id="IPR024932">
    <property type="entry name" value="ApbE"/>
</dbReference>
<evidence type="ECO:0000256" key="6">
    <source>
        <dbReference type="ARBA" id="ARBA00022723"/>
    </source>
</evidence>
<dbReference type="SUPFAM" id="SSF143631">
    <property type="entry name" value="ApbE-like"/>
    <property type="match status" value="1"/>
</dbReference>
<dbReference type="OrthoDB" id="3728306at2"/>
<evidence type="ECO:0000256" key="1">
    <source>
        <dbReference type="ARBA" id="ARBA00001946"/>
    </source>
</evidence>
<keyword evidence="8" id="KW-0460">Magnesium</keyword>
<evidence type="ECO:0000313" key="11">
    <source>
        <dbReference type="EMBL" id="AYF97468.1"/>
    </source>
</evidence>
<evidence type="ECO:0000256" key="3">
    <source>
        <dbReference type="ARBA" id="ARBA00016337"/>
    </source>
</evidence>
<dbReference type="GO" id="GO:0046872">
    <property type="term" value="F:metal ion binding"/>
    <property type="evidence" value="ECO:0007669"/>
    <property type="project" value="UniProtKB-KW"/>
</dbReference>
<keyword evidence="12" id="KW-1185">Reference proteome</keyword>
<reference evidence="12" key="1">
    <citation type="submission" date="2018-09" db="EMBL/GenBank/DDBJ databases">
        <title>Genome sequencing of strain 2DFWR-13.</title>
        <authorList>
            <person name="Heo J."/>
            <person name="Kim S.-J."/>
            <person name="Kwon S.-W."/>
        </authorList>
    </citation>
    <scope>NUCLEOTIDE SEQUENCE [LARGE SCALE GENOMIC DNA]</scope>
    <source>
        <strain evidence="12">2DFWR-13</strain>
    </source>
</reference>
<evidence type="ECO:0000256" key="10">
    <source>
        <dbReference type="ARBA" id="ARBA00048540"/>
    </source>
</evidence>
<keyword evidence="6" id="KW-0479">Metal-binding</keyword>
<keyword evidence="4" id="KW-0285">Flavoprotein</keyword>
<dbReference type="EMBL" id="CP032630">
    <property type="protein sequence ID" value="AYF97468.1"/>
    <property type="molecule type" value="Genomic_DNA"/>
</dbReference>
<dbReference type="KEGG" id="lyd:D7I47_03835"/>
<dbReference type="InterPro" id="IPR003374">
    <property type="entry name" value="ApbE-like_sf"/>
</dbReference>
<dbReference type="Proteomes" id="UP000278886">
    <property type="component" value="Chromosome"/>
</dbReference>
<organism evidence="11 12">
    <name type="scientific">Protaetiibacter intestinalis</name>
    <dbReference type="NCBI Taxonomy" id="2419774"/>
    <lineage>
        <taxon>Bacteria</taxon>
        <taxon>Bacillati</taxon>
        <taxon>Actinomycetota</taxon>
        <taxon>Actinomycetes</taxon>
        <taxon>Micrococcales</taxon>
        <taxon>Microbacteriaceae</taxon>
        <taxon>Protaetiibacter</taxon>
    </lineage>
</organism>
<dbReference type="GO" id="GO:0016740">
    <property type="term" value="F:transferase activity"/>
    <property type="evidence" value="ECO:0007669"/>
    <property type="project" value="UniProtKB-KW"/>
</dbReference>
<gene>
    <name evidence="11" type="ORF">D7I47_03835</name>
</gene>
<evidence type="ECO:0000256" key="2">
    <source>
        <dbReference type="ARBA" id="ARBA00011955"/>
    </source>
</evidence>
<dbReference type="PANTHER" id="PTHR30040:SF2">
    <property type="entry name" value="FAD:PROTEIN FMN TRANSFERASE"/>
    <property type="match status" value="1"/>
</dbReference>
<evidence type="ECO:0000256" key="8">
    <source>
        <dbReference type="ARBA" id="ARBA00022842"/>
    </source>
</evidence>
<keyword evidence="7" id="KW-0274">FAD</keyword>
<proteinExistence type="predicted"/>
<name>A0A387B6U3_9MICO</name>
<sequence>MIADPLPNAWRFDALGTPWRIDTEEPLPDEVRELVAARVERFDRDWSRYRDDSLVARIARHPGRHRLPADAAPLLGLYRELYAATRGRVSPLVGGALAAAGFGPRLGGVPDAVPRFEDALAWDGEHLDTASPVLLDVGAAGKGYLVDLVSGLLAEAGIARSVVDGSGDLRIRDVPMRIALEHPADATRAVGVAELVGGALSASAGNRRRHADGRHHVLDAVTGLPARDVVATWAVAADDLVADGAATALFFDVDRGWLERRGVEWVRMLSDGSLEASPGFPGEVFA</sequence>
<dbReference type="RefSeq" id="WP_120761819.1">
    <property type="nucleotide sequence ID" value="NZ_CP032630.1"/>
</dbReference>
<protein>
    <recommendedName>
        <fullName evidence="3">FAD:protein FMN transferase</fullName>
        <ecNumber evidence="2">2.7.1.180</ecNumber>
    </recommendedName>
    <alternativeName>
        <fullName evidence="9">Flavin transferase</fullName>
    </alternativeName>
</protein>
<evidence type="ECO:0000256" key="5">
    <source>
        <dbReference type="ARBA" id="ARBA00022679"/>
    </source>
</evidence>
<dbReference type="PANTHER" id="PTHR30040">
    <property type="entry name" value="THIAMINE BIOSYNTHESIS LIPOPROTEIN APBE"/>
    <property type="match status" value="1"/>
</dbReference>
<evidence type="ECO:0000256" key="9">
    <source>
        <dbReference type="ARBA" id="ARBA00031306"/>
    </source>
</evidence>
<evidence type="ECO:0000256" key="4">
    <source>
        <dbReference type="ARBA" id="ARBA00022630"/>
    </source>
</evidence>
<comment type="catalytic activity">
    <reaction evidence="10">
        <text>L-threonyl-[protein] + FAD = FMN-L-threonyl-[protein] + AMP + H(+)</text>
        <dbReference type="Rhea" id="RHEA:36847"/>
        <dbReference type="Rhea" id="RHEA-COMP:11060"/>
        <dbReference type="Rhea" id="RHEA-COMP:11061"/>
        <dbReference type="ChEBI" id="CHEBI:15378"/>
        <dbReference type="ChEBI" id="CHEBI:30013"/>
        <dbReference type="ChEBI" id="CHEBI:57692"/>
        <dbReference type="ChEBI" id="CHEBI:74257"/>
        <dbReference type="ChEBI" id="CHEBI:456215"/>
        <dbReference type="EC" id="2.7.1.180"/>
    </reaction>
</comment>
<evidence type="ECO:0000256" key="7">
    <source>
        <dbReference type="ARBA" id="ARBA00022827"/>
    </source>
</evidence>
<dbReference type="AlphaFoldDB" id="A0A387B6U3"/>
<evidence type="ECO:0000313" key="12">
    <source>
        <dbReference type="Proteomes" id="UP000278886"/>
    </source>
</evidence>
<dbReference type="Gene3D" id="3.10.520.10">
    <property type="entry name" value="ApbE-like domains"/>
    <property type="match status" value="1"/>
</dbReference>